<keyword evidence="2" id="KW-0472">Membrane</keyword>
<comment type="caution">
    <text evidence="3">The sequence shown here is derived from an EMBL/GenBank/DDBJ whole genome shotgun (WGS) entry which is preliminary data.</text>
</comment>
<keyword evidence="2" id="KW-1133">Transmembrane helix</keyword>
<feature type="transmembrane region" description="Helical" evidence="2">
    <location>
        <begin position="337"/>
        <end position="356"/>
    </location>
</feature>
<feature type="region of interest" description="Disordered" evidence="1">
    <location>
        <begin position="446"/>
        <end position="467"/>
    </location>
</feature>
<name>A0AAU9K4Z9_9CILI</name>
<feature type="transmembrane region" description="Helical" evidence="2">
    <location>
        <begin position="218"/>
        <end position="244"/>
    </location>
</feature>
<feature type="transmembrane region" description="Helical" evidence="2">
    <location>
        <begin position="12"/>
        <end position="37"/>
    </location>
</feature>
<feature type="transmembrane region" description="Helical" evidence="2">
    <location>
        <begin position="131"/>
        <end position="153"/>
    </location>
</feature>
<dbReference type="EMBL" id="CAJZBQ010000054">
    <property type="protein sequence ID" value="CAG9332256.1"/>
    <property type="molecule type" value="Genomic_DNA"/>
</dbReference>
<evidence type="ECO:0000313" key="3">
    <source>
        <dbReference type="EMBL" id="CAG9332256.1"/>
    </source>
</evidence>
<feature type="transmembrane region" description="Helical" evidence="2">
    <location>
        <begin position="382"/>
        <end position="404"/>
    </location>
</feature>
<dbReference type="AlphaFoldDB" id="A0AAU9K4Z9"/>
<sequence length="523" mass="58652">MIIDQQAKTFSLVLKLAFTISILSFFFGLALSLASILSPEFVSFVYKGQSYEYNFFECTSCPSEYDGTTYSCLKHNACKSSETDLCSKAKNLQSGHVVILAFEITTTILIVLLLERLIFILFRKGFGKTKFLYFLAISIGILRLVEFVTYAGLTSVGFASDCDNTENICSENGLKLLLASFLASSSGSILVLILLKLKSLKLEENKELDGTEYYRPWFYGKILPVMLIGAGFLGASLGWSWFFYYNIEKQYGTLTYMKDQDGWENKDFTCITGPACGSSTHYASEERLCTAITRAKNAGYIYSWLIYISFMCFCLWMENLAYIVLRKQFGFSETNFLWPPLCVLFGLIAILNWFSISEASYNGSCKVEAGDENISFCVDQGATFSMISTMCLFLAGILYCVIYCQMKSDKAAARQIFPRGSLSMNKKVLDGSPNCGKTLDESHDDFRNSTFYDESPTKLERPSTTDTVETEGTAAIIVQELDNVTRESTPLSSRNNADGIVKPRHNRKAYNSYKGSFDGHEKN</sequence>
<evidence type="ECO:0000313" key="4">
    <source>
        <dbReference type="Proteomes" id="UP001162131"/>
    </source>
</evidence>
<evidence type="ECO:0000256" key="2">
    <source>
        <dbReference type="SAM" id="Phobius"/>
    </source>
</evidence>
<feature type="transmembrane region" description="Helical" evidence="2">
    <location>
        <begin position="173"/>
        <end position="197"/>
    </location>
</feature>
<evidence type="ECO:0000256" key="1">
    <source>
        <dbReference type="SAM" id="MobiDB-lite"/>
    </source>
</evidence>
<protein>
    <submittedName>
        <fullName evidence="3">Uncharacterized protein</fullName>
    </submittedName>
</protein>
<dbReference type="Proteomes" id="UP001162131">
    <property type="component" value="Unassembled WGS sequence"/>
</dbReference>
<reference evidence="3" key="1">
    <citation type="submission" date="2021-09" db="EMBL/GenBank/DDBJ databases">
        <authorList>
            <consortium name="AG Swart"/>
            <person name="Singh M."/>
            <person name="Singh A."/>
            <person name="Seah K."/>
            <person name="Emmerich C."/>
        </authorList>
    </citation>
    <scope>NUCLEOTIDE SEQUENCE</scope>
    <source>
        <strain evidence="3">ATCC30299</strain>
    </source>
</reference>
<proteinExistence type="predicted"/>
<feature type="transmembrane region" description="Helical" evidence="2">
    <location>
        <begin position="97"/>
        <end position="119"/>
    </location>
</feature>
<feature type="region of interest" description="Disordered" evidence="1">
    <location>
        <begin position="486"/>
        <end position="523"/>
    </location>
</feature>
<accession>A0AAU9K4Z9</accession>
<organism evidence="3 4">
    <name type="scientific">Blepharisma stoltei</name>
    <dbReference type="NCBI Taxonomy" id="1481888"/>
    <lineage>
        <taxon>Eukaryota</taxon>
        <taxon>Sar</taxon>
        <taxon>Alveolata</taxon>
        <taxon>Ciliophora</taxon>
        <taxon>Postciliodesmatophora</taxon>
        <taxon>Heterotrichea</taxon>
        <taxon>Heterotrichida</taxon>
        <taxon>Blepharismidae</taxon>
        <taxon>Blepharisma</taxon>
    </lineage>
</organism>
<keyword evidence="2" id="KW-0812">Transmembrane</keyword>
<gene>
    <name evidence="3" type="ORF">BSTOLATCC_MIC55707</name>
</gene>
<feature type="transmembrane region" description="Helical" evidence="2">
    <location>
        <begin position="304"/>
        <end position="325"/>
    </location>
</feature>
<feature type="compositionally biased region" description="Polar residues" evidence="1">
    <location>
        <begin position="486"/>
        <end position="496"/>
    </location>
</feature>
<keyword evidence="4" id="KW-1185">Reference proteome</keyword>